<dbReference type="SUPFAM" id="SSF103088">
    <property type="entry name" value="OmpA-like"/>
    <property type="match status" value="1"/>
</dbReference>
<dbReference type="EMBL" id="FUWS01000018">
    <property type="protein sequence ID" value="SKA38137.1"/>
    <property type="molecule type" value="Genomic_DNA"/>
</dbReference>
<evidence type="ECO:0000313" key="6">
    <source>
        <dbReference type="Proteomes" id="UP000190637"/>
    </source>
</evidence>
<feature type="domain" description="OmpA-like" evidence="4">
    <location>
        <begin position="64"/>
        <end position="181"/>
    </location>
</feature>
<keyword evidence="3" id="KW-1133">Transmembrane helix</keyword>
<keyword evidence="6" id="KW-1185">Reference proteome</keyword>
<reference evidence="5 6" key="1">
    <citation type="submission" date="2017-02" db="EMBL/GenBank/DDBJ databases">
        <authorList>
            <person name="Peterson S.W."/>
        </authorList>
    </citation>
    <scope>NUCLEOTIDE SEQUENCE [LARGE SCALE GENOMIC DNA]</scope>
    <source>
        <strain evidence="5 6">DSM 45154</strain>
    </source>
</reference>
<gene>
    <name evidence="5" type="ORF">SAMN02745673_04795</name>
</gene>
<feature type="region of interest" description="Disordered" evidence="2">
    <location>
        <begin position="150"/>
        <end position="172"/>
    </location>
</feature>
<dbReference type="InterPro" id="IPR006665">
    <property type="entry name" value="OmpA-like"/>
</dbReference>
<evidence type="ECO:0000256" key="2">
    <source>
        <dbReference type="SAM" id="MobiDB-lite"/>
    </source>
</evidence>
<dbReference type="Gene3D" id="3.30.1330.60">
    <property type="entry name" value="OmpA-like domain"/>
    <property type="match status" value="1"/>
</dbReference>
<evidence type="ECO:0000256" key="1">
    <source>
        <dbReference type="PROSITE-ProRule" id="PRU00473"/>
    </source>
</evidence>
<protein>
    <submittedName>
        <fullName evidence="5">Outer membrane protein OmpA</fullName>
    </submittedName>
</protein>
<feature type="transmembrane region" description="Helical" evidence="3">
    <location>
        <begin position="6"/>
        <end position="27"/>
    </location>
</feature>
<dbReference type="CDD" id="cd07185">
    <property type="entry name" value="OmpA_C-like"/>
    <property type="match status" value="1"/>
</dbReference>
<dbReference type="PROSITE" id="PS51123">
    <property type="entry name" value="OMPA_2"/>
    <property type="match status" value="1"/>
</dbReference>
<dbReference type="Proteomes" id="UP000190637">
    <property type="component" value="Unassembled WGS sequence"/>
</dbReference>
<dbReference type="PANTHER" id="PTHR30329:SF21">
    <property type="entry name" value="LIPOPROTEIN YIAD-RELATED"/>
    <property type="match status" value="1"/>
</dbReference>
<dbReference type="InterPro" id="IPR050330">
    <property type="entry name" value="Bact_OuterMem_StrucFunc"/>
</dbReference>
<sequence>MWSEPALWPFAPTLPLIGMLVTTYLVLAIGPATLTEPVAAEPPARTVTVPAEQAERVPSAVAAVAGPAIAADTTVWFASGHTTLAADQRRELREFAARASAEGASLVRVAGHADNTGPDEVNRTVSMERARTVESLLRDALTRTDVTFEVSAHGSDQPAGGPGAPRDRAADRRVEVVAETW</sequence>
<dbReference type="InterPro" id="IPR036737">
    <property type="entry name" value="OmpA-like_sf"/>
</dbReference>
<accession>A0A1T4TCK0</accession>
<evidence type="ECO:0000259" key="4">
    <source>
        <dbReference type="PROSITE" id="PS51123"/>
    </source>
</evidence>
<name>A0A1T4TCK0_9ACTN</name>
<dbReference type="Pfam" id="PF00691">
    <property type="entry name" value="OmpA"/>
    <property type="match status" value="1"/>
</dbReference>
<proteinExistence type="predicted"/>
<evidence type="ECO:0000313" key="5">
    <source>
        <dbReference type="EMBL" id="SKA38137.1"/>
    </source>
</evidence>
<dbReference type="STRING" id="1122192.SAMN02745673_04795"/>
<organism evidence="5 6">
    <name type="scientific">Marinactinospora thermotolerans DSM 45154</name>
    <dbReference type="NCBI Taxonomy" id="1122192"/>
    <lineage>
        <taxon>Bacteria</taxon>
        <taxon>Bacillati</taxon>
        <taxon>Actinomycetota</taxon>
        <taxon>Actinomycetes</taxon>
        <taxon>Streptosporangiales</taxon>
        <taxon>Nocardiopsidaceae</taxon>
        <taxon>Marinactinospora</taxon>
    </lineage>
</organism>
<evidence type="ECO:0000256" key="3">
    <source>
        <dbReference type="SAM" id="Phobius"/>
    </source>
</evidence>
<keyword evidence="3" id="KW-0812">Transmembrane</keyword>
<dbReference type="AlphaFoldDB" id="A0A1T4TCK0"/>
<dbReference type="GO" id="GO:0016020">
    <property type="term" value="C:membrane"/>
    <property type="evidence" value="ECO:0007669"/>
    <property type="project" value="UniProtKB-UniRule"/>
</dbReference>
<dbReference type="PANTHER" id="PTHR30329">
    <property type="entry name" value="STATOR ELEMENT OF FLAGELLAR MOTOR COMPLEX"/>
    <property type="match status" value="1"/>
</dbReference>
<keyword evidence="1 3" id="KW-0472">Membrane</keyword>